<feature type="non-terminal residue" evidence="1">
    <location>
        <position position="1"/>
    </location>
</feature>
<evidence type="ECO:0000313" key="1">
    <source>
        <dbReference type="EMBL" id="KAK9954106.1"/>
    </source>
</evidence>
<organism evidence="1 2">
    <name type="scientific">Culter alburnus</name>
    <name type="common">Topmouth culter</name>
    <dbReference type="NCBI Taxonomy" id="194366"/>
    <lineage>
        <taxon>Eukaryota</taxon>
        <taxon>Metazoa</taxon>
        <taxon>Chordata</taxon>
        <taxon>Craniata</taxon>
        <taxon>Vertebrata</taxon>
        <taxon>Euteleostomi</taxon>
        <taxon>Actinopterygii</taxon>
        <taxon>Neopterygii</taxon>
        <taxon>Teleostei</taxon>
        <taxon>Ostariophysi</taxon>
        <taxon>Cypriniformes</taxon>
        <taxon>Xenocyprididae</taxon>
        <taxon>Xenocypridinae</taxon>
        <taxon>Culter</taxon>
    </lineage>
</organism>
<evidence type="ECO:0000313" key="2">
    <source>
        <dbReference type="Proteomes" id="UP001479290"/>
    </source>
</evidence>
<proteinExistence type="predicted"/>
<accession>A0AAW1YY68</accession>
<dbReference type="AlphaFoldDB" id="A0AAW1YY68"/>
<comment type="caution">
    <text evidence="1">The sequence shown here is derived from an EMBL/GenBank/DDBJ whole genome shotgun (WGS) entry which is preliminary data.</text>
</comment>
<protein>
    <submittedName>
        <fullName evidence="1">Uncharacterized protein</fullName>
    </submittedName>
</protein>
<gene>
    <name evidence="1" type="ORF">ABG768_016205</name>
</gene>
<sequence>SLVNVNGGAPAAGRAGCVIMEVVCGQGSRGLIVMRQTGEPGCDLTGIDAGVPQQDPCSPCWCPTL</sequence>
<dbReference type="EMBL" id="JAWDJR010000022">
    <property type="protein sequence ID" value="KAK9954106.1"/>
    <property type="molecule type" value="Genomic_DNA"/>
</dbReference>
<feature type="non-terminal residue" evidence="1">
    <location>
        <position position="65"/>
    </location>
</feature>
<reference evidence="1 2" key="1">
    <citation type="submission" date="2024-05" db="EMBL/GenBank/DDBJ databases">
        <title>A high-quality chromosomal-level genome assembly of Topmouth culter (Culter alburnus).</title>
        <authorList>
            <person name="Zhao H."/>
        </authorList>
    </citation>
    <scope>NUCLEOTIDE SEQUENCE [LARGE SCALE GENOMIC DNA]</scope>
    <source>
        <strain evidence="1">CATC2023</strain>
        <tissue evidence="1">Muscle</tissue>
    </source>
</reference>
<name>A0AAW1YY68_CULAL</name>
<keyword evidence="2" id="KW-1185">Reference proteome</keyword>
<dbReference type="Proteomes" id="UP001479290">
    <property type="component" value="Unassembled WGS sequence"/>
</dbReference>